<evidence type="ECO:0000313" key="5">
    <source>
        <dbReference type="Proteomes" id="UP000319976"/>
    </source>
</evidence>
<feature type="transmembrane region" description="Helical" evidence="2">
    <location>
        <begin position="173"/>
        <end position="200"/>
    </location>
</feature>
<dbReference type="EMBL" id="CP036316">
    <property type="protein sequence ID" value="QDT65071.1"/>
    <property type="molecule type" value="Genomic_DNA"/>
</dbReference>
<name>A0A517T9M3_9PLAN</name>
<evidence type="ECO:0000256" key="1">
    <source>
        <dbReference type="SAM" id="MobiDB-lite"/>
    </source>
</evidence>
<evidence type="ECO:0000313" key="4">
    <source>
        <dbReference type="EMBL" id="QDT65071.1"/>
    </source>
</evidence>
<keyword evidence="2" id="KW-0812">Transmembrane</keyword>
<keyword evidence="2" id="KW-1133">Transmembrane helix</keyword>
<dbReference type="InterPro" id="IPR025640">
    <property type="entry name" value="GYF_2"/>
</dbReference>
<protein>
    <recommendedName>
        <fullName evidence="3">GYF domain-containing protein</fullName>
    </recommendedName>
</protein>
<dbReference type="AlphaFoldDB" id="A0A517T9M3"/>
<dbReference type="Pfam" id="PF14237">
    <property type="entry name" value="GYF_2"/>
    <property type="match status" value="1"/>
</dbReference>
<dbReference type="KEGG" id="chya:V22_23170"/>
<dbReference type="Proteomes" id="UP000319976">
    <property type="component" value="Chromosome"/>
</dbReference>
<gene>
    <name evidence="4" type="ORF">V22_23170</name>
</gene>
<evidence type="ECO:0000259" key="3">
    <source>
        <dbReference type="Pfam" id="PF14237"/>
    </source>
</evidence>
<evidence type="ECO:0000256" key="2">
    <source>
        <dbReference type="SAM" id="Phobius"/>
    </source>
</evidence>
<dbReference type="OrthoDB" id="292841at2"/>
<keyword evidence="2" id="KW-0472">Membrane</keyword>
<sequence>MAQQWYYEEDGVEGGPVSSVELVKLARRGTVNRNTKVRNKPGAEWSPAWKVQGLFDSGVAPLVPSAVHPDAEKEEERSAFAESDSDANIVINLDDDVEGTPESKNKPEAKPASATSAEPTEPHEPTITQKYWTLRFYALIFRTVGMLAVAAAILTVMYTITQMGGLQPALFNQYLLAALGTVVFAFGCLFGAEVIFALVLGLEDLRRIRRTAERDARMRDAEQ</sequence>
<feature type="transmembrane region" description="Helical" evidence="2">
    <location>
        <begin position="139"/>
        <end position="161"/>
    </location>
</feature>
<accession>A0A517T9M3</accession>
<dbReference type="RefSeq" id="WP_145262760.1">
    <property type="nucleotide sequence ID" value="NZ_CP036316.1"/>
</dbReference>
<feature type="region of interest" description="Disordered" evidence="1">
    <location>
        <begin position="96"/>
        <end position="124"/>
    </location>
</feature>
<reference evidence="4 5" key="1">
    <citation type="submission" date="2019-02" db="EMBL/GenBank/DDBJ databases">
        <title>Deep-cultivation of Planctomycetes and their phenomic and genomic characterization uncovers novel biology.</title>
        <authorList>
            <person name="Wiegand S."/>
            <person name="Jogler M."/>
            <person name="Boedeker C."/>
            <person name="Pinto D."/>
            <person name="Vollmers J."/>
            <person name="Rivas-Marin E."/>
            <person name="Kohn T."/>
            <person name="Peeters S.H."/>
            <person name="Heuer A."/>
            <person name="Rast P."/>
            <person name="Oberbeckmann S."/>
            <person name="Bunk B."/>
            <person name="Jeske O."/>
            <person name="Meyerdierks A."/>
            <person name="Storesund J.E."/>
            <person name="Kallscheuer N."/>
            <person name="Luecker S."/>
            <person name="Lage O.M."/>
            <person name="Pohl T."/>
            <person name="Merkel B.J."/>
            <person name="Hornburger P."/>
            <person name="Mueller R.-W."/>
            <person name="Bruemmer F."/>
            <person name="Labrenz M."/>
            <person name="Spormann A.M."/>
            <person name="Op den Camp H."/>
            <person name="Overmann J."/>
            <person name="Amann R."/>
            <person name="Jetten M.S.M."/>
            <person name="Mascher T."/>
            <person name="Medema M.H."/>
            <person name="Devos D.P."/>
            <person name="Kaster A.-K."/>
            <person name="Ovreas L."/>
            <person name="Rohde M."/>
            <person name="Galperin M.Y."/>
            <person name="Jogler C."/>
        </authorList>
    </citation>
    <scope>NUCLEOTIDE SEQUENCE [LARGE SCALE GENOMIC DNA]</scope>
    <source>
        <strain evidence="4 5">V22</strain>
    </source>
</reference>
<feature type="domain" description="GYF" evidence="3">
    <location>
        <begin position="5"/>
        <end position="54"/>
    </location>
</feature>
<proteinExistence type="predicted"/>
<organism evidence="4 5">
    <name type="scientific">Calycomorphotria hydatis</name>
    <dbReference type="NCBI Taxonomy" id="2528027"/>
    <lineage>
        <taxon>Bacteria</taxon>
        <taxon>Pseudomonadati</taxon>
        <taxon>Planctomycetota</taxon>
        <taxon>Planctomycetia</taxon>
        <taxon>Planctomycetales</taxon>
        <taxon>Planctomycetaceae</taxon>
        <taxon>Calycomorphotria</taxon>
    </lineage>
</organism>
<keyword evidence="5" id="KW-1185">Reference proteome</keyword>